<dbReference type="InterPro" id="IPR045137">
    <property type="entry name" value="RBM26/27"/>
</dbReference>
<feature type="domain" description="RRM" evidence="5">
    <location>
        <begin position="481"/>
        <end position="553"/>
    </location>
</feature>
<feature type="compositionally biased region" description="Basic residues" evidence="4">
    <location>
        <begin position="130"/>
        <end position="140"/>
    </location>
</feature>
<dbReference type="GO" id="GO:0003723">
    <property type="term" value="F:RNA binding"/>
    <property type="evidence" value="ECO:0007669"/>
    <property type="project" value="UniProtKB-UniRule"/>
</dbReference>
<dbReference type="OrthoDB" id="443401at2759"/>
<evidence type="ECO:0000313" key="6">
    <source>
        <dbReference type="EMBL" id="ETV90266.1"/>
    </source>
</evidence>
<proteinExistence type="predicted"/>
<dbReference type="eggNOG" id="KOG2135">
    <property type="taxonomic scope" value="Eukaryota"/>
</dbReference>
<reference evidence="6" key="1">
    <citation type="submission" date="2013-12" db="EMBL/GenBank/DDBJ databases">
        <title>The Genome Sequence of Aphanomyces invadans NJM9701.</title>
        <authorList>
            <consortium name="The Broad Institute Genomics Platform"/>
            <person name="Russ C."/>
            <person name="Tyler B."/>
            <person name="van West P."/>
            <person name="Dieguez-Uribeondo J."/>
            <person name="Young S.K."/>
            <person name="Zeng Q."/>
            <person name="Gargeya S."/>
            <person name="Fitzgerald M."/>
            <person name="Abouelleil A."/>
            <person name="Alvarado L."/>
            <person name="Chapman S.B."/>
            <person name="Gainer-Dewar J."/>
            <person name="Goldberg J."/>
            <person name="Griggs A."/>
            <person name="Gujja S."/>
            <person name="Hansen M."/>
            <person name="Howarth C."/>
            <person name="Imamovic A."/>
            <person name="Ireland A."/>
            <person name="Larimer J."/>
            <person name="McCowan C."/>
            <person name="Murphy C."/>
            <person name="Pearson M."/>
            <person name="Poon T.W."/>
            <person name="Priest M."/>
            <person name="Roberts A."/>
            <person name="Saif S."/>
            <person name="Shea T."/>
            <person name="Sykes S."/>
            <person name="Wortman J."/>
            <person name="Nusbaum C."/>
            <person name="Birren B."/>
        </authorList>
    </citation>
    <scope>NUCLEOTIDE SEQUENCE [LARGE SCALE GENOMIC DNA]</scope>
    <source>
        <strain evidence="6">NJM9701</strain>
    </source>
</reference>
<protein>
    <recommendedName>
        <fullName evidence="5">RRM domain-containing protein</fullName>
    </recommendedName>
</protein>
<feature type="region of interest" description="Disordered" evidence="4">
    <location>
        <begin position="216"/>
        <end position="275"/>
    </location>
</feature>
<evidence type="ECO:0000256" key="2">
    <source>
        <dbReference type="PROSITE-ProRule" id="PRU00176"/>
    </source>
</evidence>
<evidence type="ECO:0000256" key="4">
    <source>
        <dbReference type="SAM" id="MobiDB-lite"/>
    </source>
</evidence>
<dbReference type="SMART" id="SM00360">
    <property type="entry name" value="RRM"/>
    <property type="match status" value="2"/>
</dbReference>
<name>A0A024T9H0_9STRA</name>
<dbReference type="InterPro" id="IPR012677">
    <property type="entry name" value="Nucleotide-bd_a/b_plait_sf"/>
</dbReference>
<dbReference type="EMBL" id="KI914054">
    <property type="protein sequence ID" value="ETV90266.1"/>
    <property type="molecule type" value="Genomic_DNA"/>
</dbReference>
<dbReference type="AlphaFoldDB" id="A0A024T9H0"/>
<dbReference type="RefSeq" id="XP_008881091.1">
    <property type="nucleotide sequence ID" value="XM_008882869.1"/>
</dbReference>
<feature type="coiled-coil region" evidence="3">
    <location>
        <begin position="367"/>
        <end position="394"/>
    </location>
</feature>
<dbReference type="InterPro" id="IPR002483">
    <property type="entry name" value="PWI_dom"/>
</dbReference>
<dbReference type="CDD" id="cd00590">
    <property type="entry name" value="RRM_SF"/>
    <property type="match status" value="1"/>
</dbReference>
<evidence type="ECO:0000256" key="3">
    <source>
        <dbReference type="SAM" id="Coils"/>
    </source>
</evidence>
<dbReference type="Gene3D" id="3.30.70.330">
    <property type="match status" value="2"/>
</dbReference>
<dbReference type="PANTHER" id="PTHR14398:SF0">
    <property type="entry name" value="ZINC FINGER PROTEIN SWM"/>
    <property type="match status" value="1"/>
</dbReference>
<evidence type="ECO:0000259" key="5">
    <source>
        <dbReference type="PROSITE" id="PS50102"/>
    </source>
</evidence>
<dbReference type="Pfam" id="PF01480">
    <property type="entry name" value="PWI"/>
    <property type="match status" value="1"/>
</dbReference>
<dbReference type="CDD" id="cd12257">
    <property type="entry name" value="RRM1_RBM26_like"/>
    <property type="match status" value="1"/>
</dbReference>
<gene>
    <name evidence="6" type="ORF">H310_14905</name>
</gene>
<organism evidence="6">
    <name type="scientific">Aphanomyces invadans</name>
    <dbReference type="NCBI Taxonomy" id="157072"/>
    <lineage>
        <taxon>Eukaryota</taxon>
        <taxon>Sar</taxon>
        <taxon>Stramenopiles</taxon>
        <taxon>Oomycota</taxon>
        <taxon>Saprolegniomycetes</taxon>
        <taxon>Saprolegniales</taxon>
        <taxon>Verrucalvaceae</taxon>
        <taxon>Aphanomyces</taxon>
    </lineage>
</organism>
<keyword evidence="3" id="KW-0175">Coiled coil</keyword>
<dbReference type="PROSITE" id="PS50102">
    <property type="entry name" value="RRM"/>
    <property type="match status" value="2"/>
</dbReference>
<dbReference type="GeneID" id="20091955"/>
<dbReference type="InterPro" id="IPR035979">
    <property type="entry name" value="RBD_domain_sf"/>
</dbReference>
<feature type="compositionally biased region" description="Low complexity" evidence="4">
    <location>
        <begin position="93"/>
        <end position="108"/>
    </location>
</feature>
<dbReference type="VEuPathDB" id="FungiDB:H310_14905"/>
<feature type="domain" description="RRM" evidence="5">
    <location>
        <begin position="274"/>
        <end position="346"/>
    </location>
</feature>
<dbReference type="GO" id="GO:0005634">
    <property type="term" value="C:nucleus"/>
    <property type="evidence" value="ECO:0007669"/>
    <property type="project" value="TreeGrafter"/>
</dbReference>
<dbReference type="STRING" id="157072.A0A024T9H0"/>
<feature type="region of interest" description="Disordered" evidence="4">
    <location>
        <begin position="82"/>
        <end position="190"/>
    </location>
</feature>
<dbReference type="SUPFAM" id="SSF54928">
    <property type="entry name" value="RNA-binding domain, RBD"/>
    <property type="match status" value="1"/>
</dbReference>
<dbReference type="PANTHER" id="PTHR14398">
    <property type="entry name" value="RNA RECOGNITION RRM/RNP DOMAIN"/>
    <property type="match status" value="1"/>
</dbReference>
<accession>A0A024T9H0</accession>
<feature type="compositionally biased region" description="Basic and acidic residues" evidence="4">
    <location>
        <begin position="144"/>
        <end position="168"/>
    </location>
</feature>
<evidence type="ECO:0000256" key="1">
    <source>
        <dbReference type="ARBA" id="ARBA00022884"/>
    </source>
</evidence>
<keyword evidence="1 2" id="KW-0694">RNA-binding</keyword>
<dbReference type="InterPro" id="IPR000504">
    <property type="entry name" value="RRM_dom"/>
</dbReference>
<sequence>MALDADSRESLREWLVRTLEPLCDAEPSVLSKYVLALVQANPEKDGLEELCRNKLREFLGDETNGFVDRLFATLRSKSYLQNSPRHDAATTASTPLPQTSSGSSGPQPNDDQSLRRGRDEIDADIDGGRNKRPRRSRSRSRSPPLRDSHRYQDRRQPYNRDPRGREQGRNGVGRGNRGGPMRYDQSWGMPPPHSGGWGPMYPRPMYPPMLNPDMPFDPNAYDPDSPSMHPPHPHFFPPQHHHHHHGGGNNRGRNQSTDKTTTDKDGGDPTAASTTLRVENVDAKFINMVKLSGHFSRFGEVVNVQMRPEFKAAFVQFATAEAARKAFHSPMPVCNNRFIAVKFAKRSPKDLGQIDIQADQTPEALRAAALETGKKILEEKRQLVEQEKALLKQRQTLLQNQLTQHELLRDKMKSKGMLSDTEQAKMDSKIDDLKAQLDALVKPPPPPAHAPLATLQAELSQLEAKAKAFRRGGGSIDNRTKVVQVTNVPEALRDVAALTQHFATYGAISKVRLVDNDAYVQFADRYAGEKALKFGPSHQPGDDTAMRLSWCEDQSKIAGE</sequence>